<gene>
    <name evidence="2" type="ORF">P7K49_015027</name>
</gene>
<proteinExistence type="predicted"/>
<protein>
    <submittedName>
        <fullName evidence="2">Uncharacterized protein</fullName>
    </submittedName>
</protein>
<feature type="compositionally biased region" description="Polar residues" evidence="1">
    <location>
        <begin position="149"/>
        <end position="167"/>
    </location>
</feature>
<organism evidence="2 3">
    <name type="scientific">Saguinus oedipus</name>
    <name type="common">Cotton-top tamarin</name>
    <name type="synonym">Oedipomidas oedipus</name>
    <dbReference type="NCBI Taxonomy" id="9490"/>
    <lineage>
        <taxon>Eukaryota</taxon>
        <taxon>Metazoa</taxon>
        <taxon>Chordata</taxon>
        <taxon>Craniata</taxon>
        <taxon>Vertebrata</taxon>
        <taxon>Euteleostomi</taxon>
        <taxon>Mammalia</taxon>
        <taxon>Eutheria</taxon>
        <taxon>Euarchontoglires</taxon>
        <taxon>Primates</taxon>
        <taxon>Haplorrhini</taxon>
        <taxon>Platyrrhini</taxon>
        <taxon>Cebidae</taxon>
        <taxon>Callitrichinae</taxon>
        <taxon>Saguinus</taxon>
    </lineage>
</organism>
<comment type="caution">
    <text evidence="2">The sequence shown here is derived from an EMBL/GenBank/DDBJ whole genome shotgun (WGS) entry which is preliminary data.</text>
</comment>
<dbReference type="Proteomes" id="UP001266305">
    <property type="component" value="Unassembled WGS sequence"/>
</dbReference>
<evidence type="ECO:0000313" key="2">
    <source>
        <dbReference type="EMBL" id="KAK2105513.1"/>
    </source>
</evidence>
<keyword evidence="3" id="KW-1185">Reference proteome</keyword>
<feature type="region of interest" description="Disordered" evidence="1">
    <location>
        <begin position="21"/>
        <end position="84"/>
    </location>
</feature>
<reference evidence="2 3" key="1">
    <citation type="submission" date="2023-05" db="EMBL/GenBank/DDBJ databases">
        <title>B98-5 Cell Line De Novo Hybrid Assembly: An Optical Mapping Approach.</title>
        <authorList>
            <person name="Kananen K."/>
            <person name="Auerbach J.A."/>
            <person name="Kautto E."/>
            <person name="Blachly J.S."/>
        </authorList>
    </citation>
    <scope>NUCLEOTIDE SEQUENCE [LARGE SCALE GENOMIC DNA]</scope>
    <source>
        <strain evidence="2">B95-8</strain>
        <tissue evidence="2">Cell line</tissue>
    </source>
</reference>
<feature type="region of interest" description="Disordered" evidence="1">
    <location>
        <begin position="137"/>
        <end position="167"/>
    </location>
</feature>
<evidence type="ECO:0000256" key="1">
    <source>
        <dbReference type="SAM" id="MobiDB-lite"/>
    </source>
</evidence>
<feature type="compositionally biased region" description="Acidic residues" evidence="1">
    <location>
        <begin position="66"/>
        <end position="76"/>
    </location>
</feature>
<sequence length="167" mass="18628">MSEAKCTEEQDCWDERCATKKGSSCLRGRGAGGGEGRKQLHPKVQRQAEDGVSTNCIGGKVNLPESENEAPPETMEDGNGNNSHCVEIKKKRRKFVSAKVSPIEQFNKHSLHPSCMPHLKPGNQVKGMNEMCFDRGCPARSSESEERQSMWQMSEQRYSQDATGPWK</sequence>
<dbReference type="EMBL" id="JASSZA010000007">
    <property type="protein sequence ID" value="KAK2105513.1"/>
    <property type="molecule type" value="Genomic_DNA"/>
</dbReference>
<accession>A0ABQ9V825</accession>
<name>A0ABQ9V825_SAGOE</name>
<evidence type="ECO:0000313" key="3">
    <source>
        <dbReference type="Proteomes" id="UP001266305"/>
    </source>
</evidence>